<reference evidence="1 2" key="1">
    <citation type="submission" date="2016-11" db="EMBL/GenBank/DDBJ databases">
        <authorList>
            <person name="Varghese N."/>
            <person name="Submissions S."/>
        </authorList>
    </citation>
    <scope>NUCLEOTIDE SEQUENCE [LARGE SCALE GENOMIC DNA]</scope>
    <source>
        <strain evidence="1 2">DSM 20664</strain>
    </source>
</reference>
<name>A0ABY1JFJ5_9BACT</name>
<organism evidence="1 2">
    <name type="scientific">Acetomicrobium flavidum</name>
    <dbReference type="NCBI Taxonomy" id="49896"/>
    <lineage>
        <taxon>Bacteria</taxon>
        <taxon>Thermotogati</taxon>
        <taxon>Synergistota</taxon>
        <taxon>Synergistia</taxon>
        <taxon>Synergistales</taxon>
        <taxon>Acetomicrobiaceae</taxon>
        <taxon>Acetomicrobium</taxon>
    </lineage>
</organism>
<evidence type="ECO:0000313" key="1">
    <source>
        <dbReference type="EMBL" id="SIN79304.1"/>
    </source>
</evidence>
<evidence type="ECO:0000313" key="2">
    <source>
        <dbReference type="Proteomes" id="UP000185093"/>
    </source>
</evidence>
<protein>
    <submittedName>
        <fullName evidence="1">Uncharacterized protein</fullName>
    </submittedName>
</protein>
<dbReference type="EMBL" id="FSQZ01000001">
    <property type="protein sequence ID" value="SIN79304.1"/>
    <property type="molecule type" value="Genomic_DNA"/>
</dbReference>
<accession>A0ABY1JFJ5</accession>
<sequence>MGRALKITRKLNYDEYIEKMRKQSLQLYVAIDAHRGKPLRLGKARDPEENVVLFLLDYNRWQKALASGEIEKLGPRRYRMKWTKE</sequence>
<dbReference type="RefSeq" id="WP_084532352.1">
    <property type="nucleotide sequence ID" value="NZ_FSQZ01000001.1"/>
</dbReference>
<gene>
    <name evidence="1" type="ORF">SAMN05444368_1967</name>
</gene>
<proteinExistence type="predicted"/>
<comment type="caution">
    <text evidence="1">The sequence shown here is derived from an EMBL/GenBank/DDBJ whole genome shotgun (WGS) entry which is preliminary data.</text>
</comment>
<dbReference type="Proteomes" id="UP000185093">
    <property type="component" value="Unassembled WGS sequence"/>
</dbReference>
<keyword evidence="2" id="KW-1185">Reference proteome</keyword>